<dbReference type="GO" id="GO:0005688">
    <property type="term" value="C:U6 snRNP"/>
    <property type="evidence" value="ECO:0007669"/>
    <property type="project" value="TreeGrafter"/>
</dbReference>
<evidence type="ECO:0000256" key="3">
    <source>
        <dbReference type="ARBA" id="ARBA00007927"/>
    </source>
</evidence>
<keyword evidence="4" id="KW-0963">Cytoplasm</keyword>
<dbReference type="GO" id="GO:0005732">
    <property type="term" value="C:sno(s)RNA-containing ribonucleoprotein complex"/>
    <property type="evidence" value="ECO:0007669"/>
    <property type="project" value="TreeGrafter"/>
</dbReference>
<dbReference type="EMBL" id="HBNS01042327">
    <property type="protein sequence ID" value="CAE4641334.1"/>
    <property type="molecule type" value="Transcribed_RNA"/>
</dbReference>
<keyword evidence="7" id="KW-0819">tRNA processing</keyword>
<feature type="region of interest" description="Disordered" evidence="13">
    <location>
        <begin position="1"/>
        <end position="28"/>
    </location>
</feature>
<evidence type="ECO:0000256" key="8">
    <source>
        <dbReference type="ARBA" id="ARBA00022728"/>
    </source>
</evidence>
<feature type="domain" description="Sm" evidence="15">
    <location>
        <begin position="29"/>
        <end position="101"/>
    </location>
</feature>
<accession>A0A6V2LEV8</accession>
<dbReference type="InterPro" id="IPR001163">
    <property type="entry name" value="Sm_dom_euk/arc"/>
</dbReference>
<keyword evidence="14" id="KW-1133">Transmembrane helix</keyword>
<sequence>MSTIATTDNTATDATKTDQTNTAATQKRSPSDFLKAVLGRPVNVRLNSGTDYRGVLACLDGYMNIAMEQTEEYEDGQLKAKYGDVFIRGNNGMYFVEYAPKHKVWRKEGIVFKKCLTLLMILTFCVFFSFLCLHTHMYFYLQSCIFQHRREGSFMEYIYMFSAIKKAFQDVVTKSLHMHIV</sequence>
<dbReference type="GO" id="GO:0000932">
    <property type="term" value="C:P-body"/>
    <property type="evidence" value="ECO:0007669"/>
    <property type="project" value="TreeGrafter"/>
</dbReference>
<dbReference type="CDD" id="cd01726">
    <property type="entry name" value="LSm6"/>
    <property type="match status" value="1"/>
</dbReference>
<comment type="subcellular location">
    <subcellularLocation>
        <location evidence="2">Cytoplasm</location>
    </subcellularLocation>
    <subcellularLocation>
        <location evidence="1">Nucleus</location>
    </subcellularLocation>
</comment>
<keyword evidence="6" id="KW-0507">mRNA processing</keyword>
<gene>
    <name evidence="16" type="ORF">DBRI00130_LOCUS32907</name>
    <name evidence="17" type="ORF">DBRI00130_LOCUS32908</name>
</gene>
<protein>
    <recommendedName>
        <fullName evidence="15">Sm domain-containing protein</fullName>
    </recommendedName>
</protein>
<dbReference type="SMART" id="SM00651">
    <property type="entry name" value="Sm"/>
    <property type="match status" value="1"/>
</dbReference>
<keyword evidence="14" id="KW-0812">Transmembrane</keyword>
<dbReference type="GO" id="GO:0005730">
    <property type="term" value="C:nucleolus"/>
    <property type="evidence" value="ECO:0007669"/>
    <property type="project" value="TreeGrafter"/>
</dbReference>
<dbReference type="GO" id="GO:0046540">
    <property type="term" value="C:U4/U6 x U5 tri-snRNP complex"/>
    <property type="evidence" value="ECO:0007669"/>
    <property type="project" value="TreeGrafter"/>
</dbReference>
<dbReference type="InterPro" id="IPR047575">
    <property type="entry name" value="Sm"/>
</dbReference>
<dbReference type="FunFam" id="2.30.30.100:FF:000044">
    <property type="entry name" value="Probable U6 snRNA-associated Sm-like protein LSm6"/>
    <property type="match status" value="1"/>
</dbReference>
<dbReference type="EMBL" id="HBNS01042326">
    <property type="protein sequence ID" value="CAE4641333.1"/>
    <property type="molecule type" value="Transcribed_RNA"/>
</dbReference>
<dbReference type="PANTHER" id="PTHR11021:SF1">
    <property type="entry name" value="U6 SNRNA-ASSOCIATED SM-LIKE PROTEIN LSM6"/>
    <property type="match status" value="1"/>
</dbReference>
<dbReference type="GO" id="GO:0008033">
    <property type="term" value="P:tRNA processing"/>
    <property type="evidence" value="ECO:0007669"/>
    <property type="project" value="UniProtKB-KW"/>
</dbReference>
<evidence type="ECO:0000256" key="7">
    <source>
        <dbReference type="ARBA" id="ARBA00022694"/>
    </source>
</evidence>
<evidence type="ECO:0000313" key="16">
    <source>
        <dbReference type="EMBL" id="CAE4641333.1"/>
    </source>
</evidence>
<name>A0A6V2LEV8_9STRA</name>
<evidence type="ECO:0000256" key="13">
    <source>
        <dbReference type="SAM" id="MobiDB-lite"/>
    </source>
</evidence>
<keyword evidence="9" id="KW-0694">RNA-binding</keyword>
<evidence type="ECO:0000256" key="2">
    <source>
        <dbReference type="ARBA" id="ARBA00004496"/>
    </source>
</evidence>
<keyword evidence="11" id="KW-0539">Nucleus</keyword>
<dbReference type="GO" id="GO:0030490">
    <property type="term" value="P:maturation of SSU-rRNA"/>
    <property type="evidence" value="ECO:0007669"/>
    <property type="project" value="TreeGrafter"/>
</dbReference>
<dbReference type="PROSITE" id="PS52002">
    <property type="entry name" value="SM"/>
    <property type="match status" value="1"/>
</dbReference>
<feature type="transmembrane region" description="Helical" evidence="14">
    <location>
        <begin position="116"/>
        <end position="141"/>
    </location>
</feature>
<feature type="compositionally biased region" description="Low complexity" evidence="13">
    <location>
        <begin position="1"/>
        <end position="27"/>
    </location>
</feature>
<keyword evidence="8" id="KW-0747">Spliceosome</keyword>
<comment type="similarity">
    <text evidence="3">Belongs to the snRNP Sm proteins family. SmF/LSm6 subfamily.</text>
</comment>
<dbReference type="GO" id="GO:0003723">
    <property type="term" value="F:RNA binding"/>
    <property type="evidence" value="ECO:0007669"/>
    <property type="project" value="UniProtKB-KW"/>
</dbReference>
<evidence type="ECO:0000256" key="12">
    <source>
        <dbReference type="ARBA" id="ARBA00023274"/>
    </source>
</evidence>
<organism evidence="17">
    <name type="scientific">Ditylum brightwellii</name>
    <dbReference type="NCBI Taxonomy" id="49249"/>
    <lineage>
        <taxon>Eukaryota</taxon>
        <taxon>Sar</taxon>
        <taxon>Stramenopiles</taxon>
        <taxon>Ochrophyta</taxon>
        <taxon>Bacillariophyta</taxon>
        <taxon>Mediophyceae</taxon>
        <taxon>Lithodesmiophycidae</taxon>
        <taxon>Lithodesmiales</taxon>
        <taxon>Lithodesmiaceae</taxon>
        <taxon>Ditylum</taxon>
    </lineage>
</organism>
<keyword evidence="5" id="KW-0698">rRNA processing</keyword>
<keyword evidence="14" id="KW-0472">Membrane</keyword>
<reference evidence="17" key="1">
    <citation type="submission" date="2021-01" db="EMBL/GenBank/DDBJ databases">
        <authorList>
            <person name="Corre E."/>
            <person name="Pelletier E."/>
            <person name="Niang G."/>
            <person name="Scheremetjew M."/>
            <person name="Finn R."/>
            <person name="Kale V."/>
            <person name="Holt S."/>
            <person name="Cochrane G."/>
            <person name="Meng A."/>
            <person name="Brown T."/>
            <person name="Cohen L."/>
        </authorList>
    </citation>
    <scope>NUCLEOTIDE SEQUENCE</scope>
    <source>
        <strain evidence="17">GSO104</strain>
    </source>
</reference>
<dbReference type="Pfam" id="PF01423">
    <property type="entry name" value="LSM"/>
    <property type="match status" value="1"/>
</dbReference>
<evidence type="ECO:0000256" key="1">
    <source>
        <dbReference type="ARBA" id="ARBA00004123"/>
    </source>
</evidence>
<proteinExistence type="inferred from homology"/>
<evidence type="ECO:0000256" key="4">
    <source>
        <dbReference type="ARBA" id="ARBA00022490"/>
    </source>
</evidence>
<evidence type="ECO:0000313" key="17">
    <source>
        <dbReference type="EMBL" id="CAE4641334.1"/>
    </source>
</evidence>
<dbReference type="SUPFAM" id="SSF50182">
    <property type="entry name" value="Sm-like ribonucleoproteins"/>
    <property type="match status" value="1"/>
</dbReference>
<dbReference type="GO" id="GO:0000398">
    <property type="term" value="P:mRNA splicing, via spliceosome"/>
    <property type="evidence" value="ECO:0007669"/>
    <property type="project" value="InterPro"/>
</dbReference>
<dbReference type="InterPro" id="IPR016487">
    <property type="entry name" value="Lsm6/sSmF"/>
</dbReference>
<evidence type="ECO:0000256" key="11">
    <source>
        <dbReference type="ARBA" id="ARBA00023242"/>
    </source>
</evidence>
<evidence type="ECO:0000256" key="9">
    <source>
        <dbReference type="ARBA" id="ARBA00022884"/>
    </source>
</evidence>
<evidence type="ECO:0000259" key="15">
    <source>
        <dbReference type="PROSITE" id="PS52002"/>
    </source>
</evidence>
<evidence type="ECO:0000256" key="14">
    <source>
        <dbReference type="SAM" id="Phobius"/>
    </source>
</evidence>
<dbReference type="Gene3D" id="2.30.30.100">
    <property type="match status" value="1"/>
</dbReference>
<keyword evidence="10" id="KW-0508">mRNA splicing</keyword>
<keyword evidence="12" id="KW-0687">Ribonucleoprotein</keyword>
<evidence type="ECO:0000256" key="6">
    <source>
        <dbReference type="ARBA" id="ARBA00022664"/>
    </source>
</evidence>
<evidence type="ECO:0000256" key="5">
    <source>
        <dbReference type="ARBA" id="ARBA00022552"/>
    </source>
</evidence>
<evidence type="ECO:0000256" key="10">
    <source>
        <dbReference type="ARBA" id="ARBA00023187"/>
    </source>
</evidence>
<dbReference type="InterPro" id="IPR010920">
    <property type="entry name" value="LSM_dom_sf"/>
</dbReference>
<dbReference type="GO" id="GO:0005681">
    <property type="term" value="C:spliceosomal complex"/>
    <property type="evidence" value="ECO:0007669"/>
    <property type="project" value="UniProtKB-KW"/>
</dbReference>
<dbReference type="PANTHER" id="PTHR11021">
    <property type="entry name" value="SMALL NUCLEAR RIBONUCLEOPROTEIN F SNRNP-F"/>
    <property type="match status" value="1"/>
</dbReference>
<dbReference type="AlphaFoldDB" id="A0A6V2LEV8"/>